<proteinExistence type="predicted"/>
<dbReference type="EMBL" id="JBBWWR010000020">
    <property type="protein sequence ID" value="KAK8939673.1"/>
    <property type="molecule type" value="Genomic_DNA"/>
</dbReference>
<gene>
    <name evidence="1" type="ORF">KSP40_PGU014056</name>
</gene>
<accession>A0ABR2LFV2</accession>
<sequence>MENECIALKVIAPLSASGVVLDAPEASKLLSTVAIALSNCCRFAIDNPSTHPDFPSIVFHVFDRHWNATTANPRLYICAPAEIARRQRKIAEALQVQQDSSFKNKVADSTIQQKVRCVKGQSAFNNR</sequence>
<keyword evidence="2" id="KW-1185">Reference proteome</keyword>
<dbReference type="Proteomes" id="UP001412067">
    <property type="component" value="Unassembled WGS sequence"/>
</dbReference>
<name>A0ABR2LFV2_9ASPA</name>
<comment type="caution">
    <text evidence="1">The sequence shown here is derived from an EMBL/GenBank/DDBJ whole genome shotgun (WGS) entry which is preliminary data.</text>
</comment>
<evidence type="ECO:0000313" key="2">
    <source>
        <dbReference type="Proteomes" id="UP001412067"/>
    </source>
</evidence>
<protein>
    <submittedName>
        <fullName evidence="1">Uncharacterized protein</fullName>
    </submittedName>
</protein>
<reference evidence="1 2" key="1">
    <citation type="journal article" date="2022" name="Nat. Plants">
        <title>Genomes of leafy and leafless Platanthera orchids illuminate the evolution of mycoheterotrophy.</title>
        <authorList>
            <person name="Li M.H."/>
            <person name="Liu K.W."/>
            <person name="Li Z."/>
            <person name="Lu H.C."/>
            <person name="Ye Q.L."/>
            <person name="Zhang D."/>
            <person name="Wang J.Y."/>
            <person name="Li Y.F."/>
            <person name="Zhong Z.M."/>
            <person name="Liu X."/>
            <person name="Yu X."/>
            <person name="Liu D.K."/>
            <person name="Tu X.D."/>
            <person name="Liu B."/>
            <person name="Hao Y."/>
            <person name="Liao X.Y."/>
            <person name="Jiang Y.T."/>
            <person name="Sun W.H."/>
            <person name="Chen J."/>
            <person name="Chen Y.Q."/>
            <person name="Ai Y."/>
            <person name="Zhai J.W."/>
            <person name="Wu S.S."/>
            <person name="Zhou Z."/>
            <person name="Hsiao Y.Y."/>
            <person name="Wu W.L."/>
            <person name="Chen Y.Y."/>
            <person name="Lin Y.F."/>
            <person name="Hsu J.L."/>
            <person name="Li C.Y."/>
            <person name="Wang Z.W."/>
            <person name="Zhao X."/>
            <person name="Zhong W.Y."/>
            <person name="Ma X.K."/>
            <person name="Ma L."/>
            <person name="Huang J."/>
            <person name="Chen G.Z."/>
            <person name="Huang M.Z."/>
            <person name="Huang L."/>
            <person name="Peng D.H."/>
            <person name="Luo Y.B."/>
            <person name="Zou S.Q."/>
            <person name="Chen S.P."/>
            <person name="Lan S."/>
            <person name="Tsai W.C."/>
            <person name="Van de Peer Y."/>
            <person name="Liu Z.J."/>
        </authorList>
    </citation>
    <scope>NUCLEOTIDE SEQUENCE [LARGE SCALE GENOMIC DNA]</scope>
    <source>
        <strain evidence="1">Lor288</strain>
    </source>
</reference>
<organism evidence="1 2">
    <name type="scientific">Platanthera guangdongensis</name>
    <dbReference type="NCBI Taxonomy" id="2320717"/>
    <lineage>
        <taxon>Eukaryota</taxon>
        <taxon>Viridiplantae</taxon>
        <taxon>Streptophyta</taxon>
        <taxon>Embryophyta</taxon>
        <taxon>Tracheophyta</taxon>
        <taxon>Spermatophyta</taxon>
        <taxon>Magnoliopsida</taxon>
        <taxon>Liliopsida</taxon>
        <taxon>Asparagales</taxon>
        <taxon>Orchidaceae</taxon>
        <taxon>Orchidoideae</taxon>
        <taxon>Orchideae</taxon>
        <taxon>Orchidinae</taxon>
        <taxon>Platanthera</taxon>
    </lineage>
</organism>
<evidence type="ECO:0000313" key="1">
    <source>
        <dbReference type="EMBL" id="KAK8939673.1"/>
    </source>
</evidence>